<organism evidence="4">
    <name type="scientific">marine metagenome</name>
    <dbReference type="NCBI Taxonomy" id="408172"/>
    <lineage>
        <taxon>unclassified sequences</taxon>
        <taxon>metagenomes</taxon>
        <taxon>ecological metagenomes</taxon>
    </lineage>
</organism>
<dbReference type="Gene3D" id="3.90.79.10">
    <property type="entry name" value="Nucleoside Triphosphate Pyrophosphohydrolase"/>
    <property type="match status" value="1"/>
</dbReference>
<dbReference type="EMBL" id="UINC01003930">
    <property type="protein sequence ID" value="SVA10437.1"/>
    <property type="molecule type" value="Genomic_DNA"/>
</dbReference>
<dbReference type="PROSITE" id="PS00893">
    <property type="entry name" value="NUDIX_BOX"/>
    <property type="match status" value="1"/>
</dbReference>
<dbReference type="PROSITE" id="PS51462">
    <property type="entry name" value="NUDIX"/>
    <property type="match status" value="1"/>
</dbReference>
<sequence>MTPCIWAAGGVVERQTPEGLRIAVVHRTLYEDRDGQPGDWVLPKGKMEPGETLEEAALREVEEETGCTAQLAGPSYLTEYSVGGMRKLVSFFRMKFIAEAGEFDSSEVAQVVWLAPADALEQLTYETERQVVRDAYPGLLIRTSNSR</sequence>
<dbReference type="InterPro" id="IPR015797">
    <property type="entry name" value="NUDIX_hydrolase-like_dom_sf"/>
</dbReference>
<dbReference type="PANTHER" id="PTHR43046">
    <property type="entry name" value="GDP-MANNOSE MANNOSYL HYDROLASE"/>
    <property type="match status" value="1"/>
</dbReference>
<protein>
    <recommendedName>
        <fullName evidence="3">Nudix hydrolase domain-containing protein</fullName>
    </recommendedName>
</protein>
<evidence type="ECO:0000256" key="1">
    <source>
        <dbReference type="ARBA" id="ARBA00001946"/>
    </source>
</evidence>
<keyword evidence="2" id="KW-0378">Hydrolase</keyword>
<dbReference type="Pfam" id="PF00293">
    <property type="entry name" value="NUDIX"/>
    <property type="match status" value="1"/>
</dbReference>
<evidence type="ECO:0000256" key="2">
    <source>
        <dbReference type="ARBA" id="ARBA00022801"/>
    </source>
</evidence>
<dbReference type="SUPFAM" id="SSF55811">
    <property type="entry name" value="Nudix"/>
    <property type="match status" value="1"/>
</dbReference>
<dbReference type="PANTHER" id="PTHR43046:SF14">
    <property type="entry name" value="MUTT_NUDIX FAMILY PROTEIN"/>
    <property type="match status" value="1"/>
</dbReference>
<dbReference type="AlphaFoldDB" id="A0A381T6Y1"/>
<comment type="cofactor">
    <cofactor evidence="1">
        <name>Mg(2+)</name>
        <dbReference type="ChEBI" id="CHEBI:18420"/>
    </cofactor>
</comment>
<dbReference type="GO" id="GO:0016787">
    <property type="term" value="F:hydrolase activity"/>
    <property type="evidence" value="ECO:0007669"/>
    <property type="project" value="UniProtKB-KW"/>
</dbReference>
<dbReference type="CDD" id="cd03673">
    <property type="entry name" value="NUDIX_Ap6A_hydrolase"/>
    <property type="match status" value="1"/>
</dbReference>
<dbReference type="InterPro" id="IPR020476">
    <property type="entry name" value="Nudix_hydrolase"/>
</dbReference>
<name>A0A381T6Y1_9ZZZZ</name>
<dbReference type="PRINTS" id="PR00502">
    <property type="entry name" value="NUDIXFAMILY"/>
</dbReference>
<dbReference type="InterPro" id="IPR000086">
    <property type="entry name" value="NUDIX_hydrolase_dom"/>
</dbReference>
<proteinExistence type="predicted"/>
<reference evidence="4" key="1">
    <citation type="submission" date="2018-05" db="EMBL/GenBank/DDBJ databases">
        <authorList>
            <person name="Lanie J.A."/>
            <person name="Ng W.-L."/>
            <person name="Kazmierczak K.M."/>
            <person name="Andrzejewski T.M."/>
            <person name="Davidsen T.M."/>
            <person name="Wayne K.J."/>
            <person name="Tettelin H."/>
            <person name="Glass J.I."/>
            <person name="Rusch D."/>
            <person name="Podicherti R."/>
            <person name="Tsui H.-C.T."/>
            <person name="Winkler M.E."/>
        </authorList>
    </citation>
    <scope>NUCLEOTIDE SEQUENCE</scope>
</reference>
<evidence type="ECO:0000313" key="4">
    <source>
        <dbReference type="EMBL" id="SVA10437.1"/>
    </source>
</evidence>
<feature type="domain" description="Nudix hydrolase" evidence="3">
    <location>
        <begin position="3"/>
        <end position="137"/>
    </location>
</feature>
<accession>A0A381T6Y1</accession>
<dbReference type="InterPro" id="IPR020084">
    <property type="entry name" value="NUDIX_hydrolase_CS"/>
</dbReference>
<gene>
    <name evidence="4" type="ORF">METZ01_LOCUS63291</name>
</gene>
<evidence type="ECO:0000259" key="3">
    <source>
        <dbReference type="PROSITE" id="PS51462"/>
    </source>
</evidence>